<evidence type="ECO:0000259" key="2">
    <source>
        <dbReference type="PROSITE" id="PS51746"/>
    </source>
</evidence>
<evidence type="ECO:0000256" key="1">
    <source>
        <dbReference type="SAM" id="MobiDB-lite"/>
    </source>
</evidence>
<feature type="domain" description="PPM-type phosphatase" evidence="2">
    <location>
        <begin position="12"/>
        <end position="274"/>
    </location>
</feature>
<organism evidence="3 4">
    <name type="scientific">Prorocentrum cordatum</name>
    <dbReference type="NCBI Taxonomy" id="2364126"/>
    <lineage>
        <taxon>Eukaryota</taxon>
        <taxon>Sar</taxon>
        <taxon>Alveolata</taxon>
        <taxon>Dinophyceae</taxon>
        <taxon>Prorocentrales</taxon>
        <taxon>Prorocentraceae</taxon>
        <taxon>Prorocentrum</taxon>
    </lineage>
</organism>
<proteinExistence type="predicted"/>
<reference evidence="3" key="1">
    <citation type="submission" date="2023-10" db="EMBL/GenBank/DDBJ databases">
        <authorList>
            <person name="Chen Y."/>
            <person name="Shah S."/>
            <person name="Dougan E. K."/>
            <person name="Thang M."/>
            <person name="Chan C."/>
        </authorList>
    </citation>
    <scope>NUCLEOTIDE SEQUENCE [LARGE SCALE GENOMIC DNA]</scope>
</reference>
<dbReference type="Proteomes" id="UP001189429">
    <property type="component" value="Unassembled WGS sequence"/>
</dbReference>
<feature type="non-terminal residue" evidence="3">
    <location>
        <position position="1"/>
    </location>
</feature>
<feature type="compositionally biased region" description="Polar residues" evidence="1">
    <location>
        <begin position="10"/>
        <end position="19"/>
    </location>
</feature>
<keyword evidence="4" id="KW-1185">Reference proteome</keyword>
<evidence type="ECO:0000313" key="3">
    <source>
        <dbReference type="EMBL" id="CAK0791822.1"/>
    </source>
</evidence>
<sequence>ILSVPAAQAATPQSVTSANAGDFHPNEDRVVQGRGTCWLEDGSEGPADYQVVGVVDGHGGSGASDLIAAEVLGILGEHLEASLGDAVAALGAAFADLEERCLELEPPSGACVCLCVVSGDRVVVANVGDCRAVALSFDGEGCALSVDQRCGEGPEYARIVEAGGAVVGNAVEGLMPARTVGDADVKRLCPPRVILAEPEVRAWEGRGVVVLATDGVWDVVGSEEALELIPYKGRALRRECRDPGASCARSRARIGAGPPWPAGSHLFPKDIFAS</sequence>
<name>A0ABN9PK91_9DINO</name>
<gene>
    <name evidence="3" type="ORF">PCOR1329_LOCUS2615</name>
</gene>
<protein>
    <recommendedName>
        <fullName evidence="2">PPM-type phosphatase domain-containing protein</fullName>
    </recommendedName>
</protein>
<dbReference type="PANTHER" id="PTHR13832:SF840">
    <property type="entry name" value="PROTEIN PHOSPHATASE 2C 60-RELATED"/>
    <property type="match status" value="1"/>
</dbReference>
<dbReference type="InterPro" id="IPR015655">
    <property type="entry name" value="PP2C"/>
</dbReference>
<dbReference type="CDD" id="cd00143">
    <property type="entry name" value="PP2Cc"/>
    <property type="match status" value="1"/>
</dbReference>
<dbReference type="EMBL" id="CAUYUJ010000669">
    <property type="protein sequence ID" value="CAK0791822.1"/>
    <property type="molecule type" value="Genomic_DNA"/>
</dbReference>
<evidence type="ECO:0000313" key="4">
    <source>
        <dbReference type="Proteomes" id="UP001189429"/>
    </source>
</evidence>
<feature type="region of interest" description="Disordered" evidence="1">
    <location>
        <begin position="1"/>
        <end position="25"/>
    </location>
</feature>
<dbReference type="Pfam" id="PF00481">
    <property type="entry name" value="PP2C"/>
    <property type="match status" value="1"/>
</dbReference>
<dbReference type="SUPFAM" id="SSF81606">
    <property type="entry name" value="PP2C-like"/>
    <property type="match status" value="1"/>
</dbReference>
<dbReference type="Gene3D" id="3.60.40.10">
    <property type="entry name" value="PPM-type phosphatase domain"/>
    <property type="match status" value="1"/>
</dbReference>
<dbReference type="InterPro" id="IPR036457">
    <property type="entry name" value="PPM-type-like_dom_sf"/>
</dbReference>
<dbReference type="SMART" id="SM00332">
    <property type="entry name" value="PP2Cc"/>
    <property type="match status" value="1"/>
</dbReference>
<accession>A0ABN9PK91</accession>
<dbReference type="PANTHER" id="PTHR13832">
    <property type="entry name" value="PROTEIN PHOSPHATASE 2C"/>
    <property type="match status" value="1"/>
</dbReference>
<dbReference type="PROSITE" id="PS51746">
    <property type="entry name" value="PPM_2"/>
    <property type="match status" value="1"/>
</dbReference>
<dbReference type="InterPro" id="IPR001932">
    <property type="entry name" value="PPM-type_phosphatase-like_dom"/>
</dbReference>
<comment type="caution">
    <text evidence="3">The sequence shown here is derived from an EMBL/GenBank/DDBJ whole genome shotgun (WGS) entry which is preliminary data.</text>
</comment>